<evidence type="ECO:0000256" key="2">
    <source>
        <dbReference type="SAM" id="MobiDB-lite"/>
    </source>
</evidence>
<comment type="caution">
    <text evidence="3">The sequence shown here is derived from an EMBL/GenBank/DDBJ whole genome shotgun (WGS) entry which is preliminary data.</text>
</comment>
<feature type="region of interest" description="Disordered" evidence="2">
    <location>
        <begin position="1"/>
        <end position="62"/>
    </location>
</feature>
<sequence length="368" mass="41489">MTTNDEPIQTNEDTLEGWLIVGASATSPGPPLGQLPVEVSEHQEREGDDGDSDDSGFGSRLSSIDSITPSVCDYPEIHGRMYHSDMWNTGYCFPIDQRQLEAQLYSDIAVFMLLGEDLHLADLKTAEKQIQRVLDIGSGRGYWAIEFADTYPNTEVIGTDLSPIGIKWVAPNLCFQIEDCRQDWTFDDSRFDFIHMRHLVGGIKDWRHLYREAFRCTSPGGLVESHERSFIFKSDKETIEPESALGRMGDIFREAGVKSGYSFAVVDEGTQRKGMEEAGFVDIKEEVKRMPIRKEREAPIPQDIGGIAHEAFTHDLEGYLLLVTTQVLGWTIVETYLLAMEVREQLEQMDVYVDHKIVVGQKPLSSSD</sequence>
<dbReference type="Proteomes" id="UP001498476">
    <property type="component" value="Unassembled WGS sequence"/>
</dbReference>
<dbReference type="PANTHER" id="PTHR43591">
    <property type="entry name" value="METHYLTRANSFERASE"/>
    <property type="match status" value="1"/>
</dbReference>
<evidence type="ECO:0000313" key="4">
    <source>
        <dbReference type="Proteomes" id="UP001498476"/>
    </source>
</evidence>
<proteinExistence type="inferred from homology"/>
<name>A0ABR1GLZ8_9HYPO</name>
<protein>
    <recommendedName>
        <fullName evidence="5">Methyltransferase</fullName>
    </recommendedName>
</protein>
<evidence type="ECO:0000313" key="3">
    <source>
        <dbReference type="EMBL" id="KAK7402755.1"/>
    </source>
</evidence>
<accession>A0ABR1GLZ8</accession>
<dbReference type="Pfam" id="PF13489">
    <property type="entry name" value="Methyltransf_23"/>
    <property type="match status" value="1"/>
</dbReference>
<evidence type="ECO:0008006" key="5">
    <source>
        <dbReference type="Google" id="ProtNLM"/>
    </source>
</evidence>
<organism evidence="3 4">
    <name type="scientific">Neonectria punicea</name>
    <dbReference type="NCBI Taxonomy" id="979145"/>
    <lineage>
        <taxon>Eukaryota</taxon>
        <taxon>Fungi</taxon>
        <taxon>Dikarya</taxon>
        <taxon>Ascomycota</taxon>
        <taxon>Pezizomycotina</taxon>
        <taxon>Sordariomycetes</taxon>
        <taxon>Hypocreomycetidae</taxon>
        <taxon>Hypocreales</taxon>
        <taxon>Nectriaceae</taxon>
        <taxon>Neonectria</taxon>
    </lineage>
</organism>
<dbReference type="PANTHER" id="PTHR43591:SF10">
    <property type="entry name" value="ABC TRANSMEMBRANE TYPE-1 DOMAIN-CONTAINING PROTEIN-RELATED"/>
    <property type="match status" value="1"/>
</dbReference>
<gene>
    <name evidence="3" type="ORF">QQX98_011489</name>
</gene>
<dbReference type="CDD" id="cd02440">
    <property type="entry name" value="AdoMet_MTases"/>
    <property type="match status" value="1"/>
</dbReference>
<dbReference type="InterPro" id="IPR029063">
    <property type="entry name" value="SAM-dependent_MTases_sf"/>
</dbReference>
<dbReference type="SUPFAM" id="SSF53335">
    <property type="entry name" value="S-adenosyl-L-methionine-dependent methyltransferases"/>
    <property type="match status" value="1"/>
</dbReference>
<keyword evidence="4" id="KW-1185">Reference proteome</keyword>
<reference evidence="3 4" key="1">
    <citation type="journal article" date="2025" name="Microbiol. Resour. Announc.">
        <title>Draft genome sequences for Neonectria magnoliae and Neonectria punicea, canker pathogens of Liriodendron tulipifera and Acer saccharum in West Virginia.</title>
        <authorList>
            <person name="Petronek H.M."/>
            <person name="Kasson M.T."/>
            <person name="Metheny A.M."/>
            <person name="Stauder C.M."/>
            <person name="Lovett B."/>
            <person name="Lynch S.C."/>
            <person name="Garnas J.R."/>
            <person name="Kasson L.R."/>
            <person name="Stajich J.E."/>
        </authorList>
    </citation>
    <scope>NUCLEOTIDE SEQUENCE [LARGE SCALE GENOMIC DNA]</scope>
    <source>
        <strain evidence="3 4">NRRL 64653</strain>
    </source>
</reference>
<dbReference type="EMBL" id="JAZAVJ010000284">
    <property type="protein sequence ID" value="KAK7402755.1"/>
    <property type="molecule type" value="Genomic_DNA"/>
</dbReference>
<evidence type="ECO:0000256" key="1">
    <source>
        <dbReference type="ARBA" id="ARBA00038158"/>
    </source>
</evidence>
<feature type="compositionally biased region" description="Polar residues" evidence="2">
    <location>
        <begin position="1"/>
        <end position="12"/>
    </location>
</feature>
<dbReference type="Gene3D" id="3.40.50.150">
    <property type="entry name" value="Vaccinia Virus protein VP39"/>
    <property type="match status" value="1"/>
</dbReference>
<comment type="similarity">
    <text evidence="1">Belongs to the methyltransferase superfamily. LaeA methyltransferase family.</text>
</comment>